<evidence type="ECO:0000259" key="4">
    <source>
        <dbReference type="PROSITE" id="PS01124"/>
    </source>
</evidence>
<dbReference type="InterPro" id="IPR018060">
    <property type="entry name" value="HTH_AraC"/>
</dbReference>
<proteinExistence type="predicted"/>
<dbReference type="PROSITE" id="PS01124">
    <property type="entry name" value="HTH_ARAC_FAMILY_2"/>
    <property type="match status" value="1"/>
</dbReference>
<keyword evidence="3" id="KW-0804">Transcription</keyword>
<evidence type="ECO:0000256" key="3">
    <source>
        <dbReference type="ARBA" id="ARBA00023163"/>
    </source>
</evidence>
<evidence type="ECO:0000256" key="1">
    <source>
        <dbReference type="ARBA" id="ARBA00023015"/>
    </source>
</evidence>
<dbReference type="InterPro" id="IPR011051">
    <property type="entry name" value="RmlC_Cupin_sf"/>
</dbReference>
<gene>
    <name evidence="5" type="ORF">I8J29_16720</name>
</gene>
<name>A0ABS3WC26_9BACL</name>
<dbReference type="Gene3D" id="1.10.10.60">
    <property type="entry name" value="Homeodomain-like"/>
    <property type="match status" value="2"/>
</dbReference>
<reference evidence="5 6" key="1">
    <citation type="submission" date="2021-03" db="EMBL/GenBank/DDBJ databases">
        <title>Paenibacillus artemisicola MWE-103 whole genome sequence.</title>
        <authorList>
            <person name="Ham Y.J."/>
        </authorList>
    </citation>
    <scope>NUCLEOTIDE SEQUENCE [LARGE SCALE GENOMIC DNA]</scope>
    <source>
        <strain evidence="5 6">MWE-103</strain>
    </source>
</reference>
<sequence length="270" mass="30299">MRLRNHGFADKAGKPGERAGGVHPYWELLCILEGEAELEWSGVTYNASGTALFVLMPNTPHQLVQRSRTLRYWYAEFHAGDGDPLPAADVIFRWNALQGGIDWTAEPYPALRAAFDATGLLLRSEASLRWDRFPEAVLADLTKLLVLTGSLAAASRPAPARSSGELLATEALRFLESMFPQPITLQTLADYTHYNPSYLVRLFKKHTGKTPFGYLNELRLSAAADYLLRSDMTVLRVSLACGFQSIHYFSRSFKRRYGLAPSEWRRAMRG</sequence>
<evidence type="ECO:0000256" key="2">
    <source>
        <dbReference type="ARBA" id="ARBA00023125"/>
    </source>
</evidence>
<dbReference type="SMART" id="SM00342">
    <property type="entry name" value="HTH_ARAC"/>
    <property type="match status" value="1"/>
</dbReference>
<dbReference type="InterPro" id="IPR018062">
    <property type="entry name" value="HTH_AraC-typ_CS"/>
</dbReference>
<dbReference type="InterPro" id="IPR020449">
    <property type="entry name" value="Tscrpt_reg_AraC-type_HTH"/>
</dbReference>
<organism evidence="5 6">
    <name type="scientific">Paenibacillus artemisiicola</name>
    <dbReference type="NCBI Taxonomy" id="1172618"/>
    <lineage>
        <taxon>Bacteria</taxon>
        <taxon>Bacillati</taxon>
        <taxon>Bacillota</taxon>
        <taxon>Bacilli</taxon>
        <taxon>Bacillales</taxon>
        <taxon>Paenibacillaceae</taxon>
        <taxon>Paenibacillus</taxon>
    </lineage>
</organism>
<dbReference type="Gene3D" id="2.60.120.10">
    <property type="entry name" value="Jelly Rolls"/>
    <property type="match status" value="1"/>
</dbReference>
<protein>
    <submittedName>
        <fullName evidence="5">Helix-turn-helix transcriptional regulator</fullName>
    </submittedName>
</protein>
<dbReference type="RefSeq" id="WP_208848681.1">
    <property type="nucleotide sequence ID" value="NZ_JAGGDJ010000013.1"/>
</dbReference>
<dbReference type="InterPro" id="IPR014710">
    <property type="entry name" value="RmlC-like_jellyroll"/>
</dbReference>
<dbReference type="SUPFAM" id="SSF46689">
    <property type="entry name" value="Homeodomain-like"/>
    <property type="match status" value="2"/>
</dbReference>
<keyword evidence="2" id="KW-0238">DNA-binding</keyword>
<dbReference type="PANTHER" id="PTHR43280:SF2">
    <property type="entry name" value="HTH-TYPE TRANSCRIPTIONAL REGULATOR EXSA"/>
    <property type="match status" value="1"/>
</dbReference>
<dbReference type="InterPro" id="IPR009057">
    <property type="entry name" value="Homeodomain-like_sf"/>
</dbReference>
<dbReference type="PROSITE" id="PS00041">
    <property type="entry name" value="HTH_ARAC_FAMILY_1"/>
    <property type="match status" value="1"/>
</dbReference>
<dbReference type="PANTHER" id="PTHR43280">
    <property type="entry name" value="ARAC-FAMILY TRANSCRIPTIONAL REGULATOR"/>
    <property type="match status" value="1"/>
</dbReference>
<feature type="domain" description="HTH araC/xylS-type" evidence="4">
    <location>
        <begin position="169"/>
        <end position="267"/>
    </location>
</feature>
<dbReference type="Pfam" id="PF12833">
    <property type="entry name" value="HTH_18"/>
    <property type="match status" value="1"/>
</dbReference>
<evidence type="ECO:0000313" key="5">
    <source>
        <dbReference type="EMBL" id="MBO7745853.1"/>
    </source>
</evidence>
<dbReference type="Proteomes" id="UP000670947">
    <property type="component" value="Unassembled WGS sequence"/>
</dbReference>
<evidence type="ECO:0000313" key="6">
    <source>
        <dbReference type="Proteomes" id="UP000670947"/>
    </source>
</evidence>
<dbReference type="EMBL" id="JAGGDJ010000013">
    <property type="protein sequence ID" value="MBO7745853.1"/>
    <property type="molecule type" value="Genomic_DNA"/>
</dbReference>
<accession>A0ABS3WC26</accession>
<comment type="caution">
    <text evidence="5">The sequence shown here is derived from an EMBL/GenBank/DDBJ whole genome shotgun (WGS) entry which is preliminary data.</text>
</comment>
<keyword evidence="6" id="KW-1185">Reference proteome</keyword>
<dbReference type="PRINTS" id="PR00032">
    <property type="entry name" value="HTHARAC"/>
</dbReference>
<dbReference type="SUPFAM" id="SSF51182">
    <property type="entry name" value="RmlC-like cupins"/>
    <property type="match status" value="1"/>
</dbReference>
<keyword evidence="1" id="KW-0805">Transcription regulation</keyword>